<keyword evidence="7" id="KW-1185">Reference proteome</keyword>
<dbReference type="PANTHER" id="PTHR13361:SF1">
    <property type="entry name" value="WW DOMAIN-BINDING PROTEIN 11"/>
    <property type="match status" value="1"/>
</dbReference>
<comment type="caution">
    <text evidence="6">The sequence shown here is derived from an EMBL/GenBank/DDBJ whole genome shotgun (WGS) entry which is preliminary data.</text>
</comment>
<evidence type="ECO:0000256" key="4">
    <source>
        <dbReference type="SAM" id="Phobius"/>
    </source>
</evidence>
<feature type="compositionally biased region" description="Basic residues" evidence="3">
    <location>
        <begin position="28"/>
        <end position="39"/>
    </location>
</feature>
<organism evidence="6 7">
    <name type="scientific">Fasciola hepatica</name>
    <name type="common">Liver fluke</name>
    <dbReference type="NCBI Taxonomy" id="6192"/>
    <lineage>
        <taxon>Eukaryota</taxon>
        <taxon>Metazoa</taxon>
        <taxon>Spiralia</taxon>
        <taxon>Lophotrochozoa</taxon>
        <taxon>Platyhelminthes</taxon>
        <taxon>Trematoda</taxon>
        <taxon>Digenea</taxon>
        <taxon>Plagiorchiida</taxon>
        <taxon>Echinostomata</taxon>
        <taxon>Echinostomatoidea</taxon>
        <taxon>Fasciolidae</taxon>
        <taxon>Fasciola</taxon>
    </lineage>
</organism>
<feature type="domain" description="Wbp11/ELF5/Saf1 N-terminal" evidence="5">
    <location>
        <begin position="12"/>
        <end position="79"/>
    </location>
</feature>
<dbReference type="EMBL" id="JXXN02003442">
    <property type="protein sequence ID" value="THD21545.1"/>
    <property type="molecule type" value="Genomic_DNA"/>
</dbReference>
<evidence type="ECO:0000256" key="1">
    <source>
        <dbReference type="ARBA" id="ARBA00004123"/>
    </source>
</evidence>
<protein>
    <submittedName>
        <fullName evidence="6">Nuclear mrna splicing via spliceosome</fullName>
    </submittedName>
</protein>
<comment type="subcellular location">
    <subcellularLocation>
        <location evidence="1">Nucleus</location>
    </subcellularLocation>
</comment>
<feature type="compositionally biased region" description="Gly residues" evidence="3">
    <location>
        <begin position="398"/>
        <end position="409"/>
    </location>
</feature>
<evidence type="ECO:0000256" key="3">
    <source>
        <dbReference type="SAM" id="MobiDB-lite"/>
    </source>
</evidence>
<feature type="region of interest" description="Disordered" evidence="3">
    <location>
        <begin position="192"/>
        <end position="229"/>
    </location>
</feature>
<keyword evidence="2" id="KW-0539">Nucleus</keyword>
<feature type="compositionally biased region" description="Pro residues" evidence="3">
    <location>
        <begin position="192"/>
        <end position="212"/>
    </location>
</feature>
<dbReference type="InterPro" id="IPR019007">
    <property type="entry name" value="Wbp11/ELF5/Saf1_N"/>
</dbReference>
<evidence type="ECO:0000313" key="6">
    <source>
        <dbReference type="EMBL" id="THD21545.1"/>
    </source>
</evidence>
<keyword evidence="4" id="KW-1133">Transmembrane helix</keyword>
<proteinExistence type="predicted"/>
<dbReference type="AlphaFoldDB" id="A0A4E0R2V2"/>
<keyword evidence="4" id="KW-0472">Membrane</keyword>
<accession>A0A4E0R2V2</accession>
<feature type="region of interest" description="Disordered" evidence="3">
    <location>
        <begin position="395"/>
        <end position="417"/>
    </location>
</feature>
<feature type="transmembrane region" description="Helical" evidence="4">
    <location>
        <begin position="121"/>
        <end position="139"/>
    </location>
</feature>
<reference evidence="6" key="1">
    <citation type="submission" date="2019-03" db="EMBL/GenBank/DDBJ databases">
        <title>Improved annotation for the trematode Fasciola hepatica.</title>
        <authorList>
            <person name="Choi Y.-J."/>
            <person name="Martin J."/>
            <person name="Mitreva M."/>
        </authorList>
    </citation>
    <scope>NUCLEOTIDE SEQUENCE [LARGE SCALE GENOMIC DNA]</scope>
</reference>
<evidence type="ECO:0000313" key="7">
    <source>
        <dbReference type="Proteomes" id="UP000230066"/>
    </source>
</evidence>
<evidence type="ECO:0000256" key="2">
    <source>
        <dbReference type="ARBA" id="ARBA00023242"/>
    </source>
</evidence>
<keyword evidence="4" id="KW-0812">Transmembrane</keyword>
<dbReference type="GO" id="GO:0005681">
    <property type="term" value="C:spliceosomal complex"/>
    <property type="evidence" value="ECO:0007669"/>
    <property type="project" value="TreeGrafter"/>
</dbReference>
<sequence>MGRRSVNTTKSGKFMNPTDQARKEARKRELKKNKKQRMAVRHAVLKSKDPLQLLEETALYDKQEYDPSVQAQLNERVIQEKRKRLLETFDRLVILYRKEDAEYANRLQAARQDYDKKRHEMMLYYGIILVLFFTSDWVLEQVKLAERVKASEIPLPKLPQSQMGLLTSDIPLPAGSYTKGILKKSLGLPGLPPGIVPAGRKPPAPPPGPPPELSDSEGEQETVDVIRPRKIRFADADPPGIESESAHINVQAAPSVDNPSMLPPSGFSVIAPPPSQIPLPPPNALPSFAGLIRPGFPGAPQPTQPRFMFQRPGVSAVLSAPPSLHPRDPLDNVELLGAVNTVSLNAASAMPNTGQPINTIIEAKPQLKNLIGDATRFVPTALKVRRAVRDPSGKVVTVGGGSGASGSTGIGRSTGAAYDRIPRADGSLGSVSTGATSLSATSKDDAYEEFMREMEGLL</sequence>
<dbReference type="Pfam" id="PF09429">
    <property type="entry name" value="Wbp11"/>
    <property type="match status" value="1"/>
</dbReference>
<dbReference type="PANTHER" id="PTHR13361">
    <property type="entry name" value="WW DOMAIN-BINDING PROTEIN 11"/>
    <property type="match status" value="1"/>
</dbReference>
<dbReference type="Proteomes" id="UP000230066">
    <property type="component" value="Unassembled WGS sequence"/>
</dbReference>
<evidence type="ECO:0000259" key="5">
    <source>
        <dbReference type="Pfam" id="PF09429"/>
    </source>
</evidence>
<feature type="compositionally biased region" description="Polar residues" evidence="3">
    <location>
        <begin position="1"/>
        <end position="11"/>
    </location>
</feature>
<dbReference type="GO" id="GO:0006396">
    <property type="term" value="P:RNA processing"/>
    <property type="evidence" value="ECO:0007669"/>
    <property type="project" value="InterPro"/>
</dbReference>
<feature type="region of interest" description="Disordered" evidence="3">
    <location>
        <begin position="1"/>
        <end position="39"/>
    </location>
</feature>
<name>A0A4E0R2V2_FASHE</name>
<gene>
    <name evidence="6" type="ORF">D915_007746</name>
</gene>